<dbReference type="SMART" id="SM00306">
    <property type="entry name" value="HintN"/>
    <property type="match status" value="1"/>
</dbReference>
<dbReference type="Gene3D" id="2.170.16.10">
    <property type="entry name" value="Hedgehog/Intein (Hint) domain"/>
    <property type="match status" value="1"/>
</dbReference>
<evidence type="ECO:0000256" key="1">
    <source>
        <dbReference type="ARBA" id="ARBA00004613"/>
    </source>
</evidence>
<accession>A0A7W9EZS6</accession>
<reference evidence="5 6" key="1">
    <citation type="submission" date="2020-08" db="EMBL/GenBank/DDBJ databases">
        <title>Genomic Encyclopedia of Type Strains, Phase IV (KMG-IV): sequencing the most valuable type-strain genomes for metagenomic binning, comparative biology and taxonomic classification.</title>
        <authorList>
            <person name="Goeker M."/>
        </authorList>
    </citation>
    <scope>NUCLEOTIDE SEQUENCE [LARGE SCALE GENOMIC DNA]</scope>
    <source>
        <strain evidence="5 6">DSM 101064</strain>
    </source>
</reference>
<dbReference type="InterPro" id="IPR036844">
    <property type="entry name" value="Hint_dom_sf"/>
</dbReference>
<name>A0A7W9EZS6_9RHOB</name>
<keyword evidence="2" id="KW-0964">Secreted</keyword>
<organism evidence="5 6">
    <name type="scientific">Yoonia ponticola</name>
    <dbReference type="NCBI Taxonomy" id="1524255"/>
    <lineage>
        <taxon>Bacteria</taxon>
        <taxon>Pseudomonadati</taxon>
        <taxon>Pseudomonadota</taxon>
        <taxon>Alphaproteobacteria</taxon>
        <taxon>Rhodobacterales</taxon>
        <taxon>Paracoccaceae</taxon>
        <taxon>Yoonia</taxon>
    </lineage>
</organism>
<dbReference type="CDD" id="cd00081">
    <property type="entry name" value="Hint"/>
    <property type="match status" value="1"/>
</dbReference>
<dbReference type="InterPro" id="IPR018511">
    <property type="entry name" value="Hemolysin-typ_Ca-bd_CS"/>
</dbReference>
<feature type="compositionally biased region" description="Low complexity" evidence="3">
    <location>
        <begin position="520"/>
        <end position="533"/>
    </location>
</feature>
<evidence type="ECO:0000313" key="5">
    <source>
        <dbReference type="EMBL" id="MBB5722231.1"/>
    </source>
</evidence>
<dbReference type="RefSeq" id="WP_183528279.1">
    <property type="nucleotide sequence ID" value="NZ_JACIJM010000004.1"/>
</dbReference>
<feature type="region of interest" description="Disordered" evidence="3">
    <location>
        <begin position="269"/>
        <end position="308"/>
    </location>
</feature>
<dbReference type="Proteomes" id="UP000535415">
    <property type="component" value="Unassembled WGS sequence"/>
</dbReference>
<feature type="domain" description="Hint" evidence="4">
    <location>
        <begin position="702"/>
        <end position="810"/>
    </location>
</feature>
<feature type="compositionally biased region" description="Low complexity" evidence="3">
    <location>
        <begin position="483"/>
        <end position="494"/>
    </location>
</feature>
<dbReference type="InterPro" id="IPR001343">
    <property type="entry name" value="Hemolysn_Ca-bd"/>
</dbReference>
<dbReference type="PANTHER" id="PTHR38340:SF1">
    <property type="entry name" value="S-LAYER PROTEIN"/>
    <property type="match status" value="1"/>
</dbReference>
<dbReference type="PRINTS" id="PR00313">
    <property type="entry name" value="CABNDNGRPT"/>
</dbReference>
<dbReference type="InterPro" id="IPR003587">
    <property type="entry name" value="Hint_dom_N"/>
</dbReference>
<protein>
    <submittedName>
        <fullName evidence="5">Ca2+-binding RTX toxin-like protein</fullName>
    </submittedName>
</protein>
<keyword evidence="6" id="KW-1185">Reference proteome</keyword>
<comment type="subcellular location">
    <subcellularLocation>
        <location evidence="1">Secreted</location>
    </subcellularLocation>
</comment>
<sequence>MATTFNVIYLSRVSEQLDTVEGNDIAENASILVGRTLGTFENPLHAWVQSFSPGTAGYGDGDPTAYDSDNSDASDRFHIEGSGNFVFDSVVIYNATLTYVDGTTASIQATIIQDEAGNRYLAPDETDGSATQNALDAKPIASMKIDSILDDQVSGLSADRAEGNYLQPDGFIAATAADDIIDVGYIDADGDIVDGYDGDNDAIDGGAGNDVIYSGAGKDFVFGNVGNDTLYGGVGEDDLYGLDDDDLIYGGDDDDRLFGGSGNDYLAGGEGHDLLEGGTGNDQLQGDAGDDTLYGEGGSDGLYGGAGDDTLDGGNSRDYLWGGAGNDLLDAGNGADAMYAGTGDDTVYGGSGDDYIQLTSGNDTVYGGDDRENLHIIAGDYADGAVVTVDGGTGGVDNDNLTLTSWAAQRNLAYSTDADGDSVSGSVELYDGSGNWITVNFSEIESVSAPTTDLTPLREIDGTPGDDTIDSGYTDDPGGNMVDGGDSLLGNDSDFISAGAGKDSVNSGDGNDTVDGGAGNDTLDGGSGDDTLYGGAGDDTFSLSGEFGTDTVAGGEGGETTGDTLDLSGTTANLTVDLRDADAETGTITDGTNTVTYSEIENVALGSGDDTYLLGDVSGADTVADFDVTDSGDGTSRDQLDVNDLTSDGSTPVNAWDVVVTDTVGDGSGDAVLTFPNGESITLGGVSPSEVNTASSLNAIGIPCFTAGAHIETAQGDIPVENLRIGDLVRTWEHGFQPVRWIGSRKVTAFELAKNPDLKPVVIRKNAFNNSRKLLVSPQHGMVVDVDGESVLIRAKHLAEFFGDSVARVQSRVEDVTYYHFMFDQHQIVFADGCLTEAFYPGKFALSSIGHAVQTELFALFPELIRVAIGASDVGSVYSEPARHYLKRREVAELGSFQKAS</sequence>
<dbReference type="EMBL" id="JACIJM010000004">
    <property type="protein sequence ID" value="MBB5722231.1"/>
    <property type="molecule type" value="Genomic_DNA"/>
</dbReference>
<evidence type="ECO:0000256" key="3">
    <source>
        <dbReference type="SAM" id="MobiDB-lite"/>
    </source>
</evidence>
<dbReference type="PANTHER" id="PTHR38340">
    <property type="entry name" value="S-LAYER PROTEIN"/>
    <property type="match status" value="1"/>
</dbReference>
<feature type="region of interest" description="Disordered" evidence="3">
    <location>
        <begin position="454"/>
        <end position="568"/>
    </location>
</feature>
<dbReference type="SUPFAM" id="SSF51294">
    <property type="entry name" value="Hedgehog/intein (Hint) domain"/>
    <property type="match status" value="1"/>
</dbReference>
<dbReference type="Gene3D" id="2.150.10.10">
    <property type="entry name" value="Serralysin-like metalloprotease, C-terminal"/>
    <property type="match status" value="5"/>
</dbReference>
<dbReference type="SUPFAM" id="SSF51120">
    <property type="entry name" value="beta-Roll"/>
    <property type="match status" value="3"/>
</dbReference>
<proteinExistence type="predicted"/>
<dbReference type="GO" id="GO:0005576">
    <property type="term" value="C:extracellular region"/>
    <property type="evidence" value="ECO:0007669"/>
    <property type="project" value="UniProtKB-SubCell"/>
</dbReference>
<gene>
    <name evidence="5" type="ORF">FHS72_001855</name>
</gene>
<dbReference type="AlphaFoldDB" id="A0A7W9EZS6"/>
<dbReference type="Pfam" id="PF00353">
    <property type="entry name" value="HemolysinCabind"/>
    <property type="match status" value="7"/>
</dbReference>
<dbReference type="InterPro" id="IPR028992">
    <property type="entry name" value="Hedgehog/Intein_dom"/>
</dbReference>
<dbReference type="GO" id="GO:0005509">
    <property type="term" value="F:calcium ion binding"/>
    <property type="evidence" value="ECO:0007669"/>
    <property type="project" value="InterPro"/>
</dbReference>
<dbReference type="InterPro" id="IPR050557">
    <property type="entry name" value="RTX_toxin/Mannuronan_C5-epim"/>
</dbReference>
<feature type="compositionally biased region" description="Gly residues" evidence="3">
    <location>
        <begin position="295"/>
        <end position="307"/>
    </location>
</feature>
<evidence type="ECO:0000256" key="2">
    <source>
        <dbReference type="ARBA" id="ARBA00022525"/>
    </source>
</evidence>
<evidence type="ECO:0000313" key="6">
    <source>
        <dbReference type="Proteomes" id="UP000535415"/>
    </source>
</evidence>
<comment type="caution">
    <text evidence="5">The sequence shown here is derived from an EMBL/GenBank/DDBJ whole genome shotgun (WGS) entry which is preliminary data.</text>
</comment>
<dbReference type="InterPro" id="IPR011049">
    <property type="entry name" value="Serralysin-like_metalloprot_C"/>
</dbReference>
<dbReference type="PROSITE" id="PS00330">
    <property type="entry name" value="HEMOLYSIN_CALCIUM"/>
    <property type="match status" value="3"/>
</dbReference>
<evidence type="ECO:0000259" key="4">
    <source>
        <dbReference type="SMART" id="SM00306"/>
    </source>
</evidence>
<dbReference type="Pfam" id="PF13403">
    <property type="entry name" value="Hint_2"/>
    <property type="match status" value="1"/>
</dbReference>